<dbReference type="AlphaFoldDB" id="A0A3M2S8N4"/>
<evidence type="ECO:0000256" key="1">
    <source>
        <dbReference type="SAM" id="MobiDB-lite"/>
    </source>
</evidence>
<keyword evidence="3" id="KW-1185">Reference proteome</keyword>
<dbReference type="Proteomes" id="UP000277212">
    <property type="component" value="Unassembled WGS sequence"/>
</dbReference>
<evidence type="ECO:0000313" key="2">
    <source>
        <dbReference type="EMBL" id="RMJ13930.1"/>
    </source>
</evidence>
<comment type="caution">
    <text evidence="2">The sequence shown here is derived from an EMBL/GenBank/DDBJ whole genome shotgun (WGS) entry which is preliminary data.</text>
</comment>
<proteinExistence type="predicted"/>
<evidence type="ECO:0000313" key="3">
    <source>
        <dbReference type="Proteomes" id="UP000277212"/>
    </source>
</evidence>
<accession>A0A3M2S8N4</accession>
<organism evidence="2 3">
    <name type="scientific">Fusarium kuroshium</name>
    <dbReference type="NCBI Taxonomy" id="2010991"/>
    <lineage>
        <taxon>Eukaryota</taxon>
        <taxon>Fungi</taxon>
        <taxon>Dikarya</taxon>
        <taxon>Ascomycota</taxon>
        <taxon>Pezizomycotina</taxon>
        <taxon>Sordariomycetes</taxon>
        <taxon>Hypocreomycetidae</taxon>
        <taxon>Hypocreales</taxon>
        <taxon>Nectriaceae</taxon>
        <taxon>Fusarium</taxon>
        <taxon>Fusarium solani species complex</taxon>
    </lineage>
</organism>
<protein>
    <submittedName>
        <fullName evidence="2">Uncharacterized protein</fullName>
    </submittedName>
</protein>
<feature type="region of interest" description="Disordered" evidence="1">
    <location>
        <begin position="17"/>
        <end position="90"/>
    </location>
</feature>
<feature type="compositionally biased region" description="Basic and acidic residues" evidence="1">
    <location>
        <begin position="31"/>
        <end position="65"/>
    </location>
</feature>
<reference evidence="2 3" key="1">
    <citation type="submission" date="2017-06" db="EMBL/GenBank/DDBJ databases">
        <title>Comparative genomic analysis of Ambrosia Fusariam Clade fungi.</title>
        <authorList>
            <person name="Stajich J.E."/>
            <person name="Carrillo J."/>
            <person name="Kijimoto T."/>
            <person name="Eskalen A."/>
            <person name="O'Donnell K."/>
            <person name="Kasson M."/>
        </authorList>
    </citation>
    <scope>NUCLEOTIDE SEQUENCE [LARGE SCALE GENOMIC DNA]</scope>
    <source>
        <strain evidence="2">UCR3666</strain>
    </source>
</reference>
<name>A0A3M2S8N4_9HYPO</name>
<gene>
    <name evidence="2" type="ORF">CDV36_006438</name>
</gene>
<sequence length="90" mass="9826">MVDKLKKIFKPKEIKYTEKRGQIVVTIPRKLTKDEQESLDKTGEGEGHNKTEPEQGTGKPKESNTKDAAAGNTTQGKSAAAPKPPHDGKK</sequence>
<dbReference type="EMBL" id="NKUJ01000097">
    <property type="protein sequence ID" value="RMJ13930.1"/>
    <property type="molecule type" value="Genomic_DNA"/>
</dbReference>